<gene>
    <name evidence="1" type="ORF">N7G274_004574</name>
</gene>
<proteinExistence type="predicted"/>
<evidence type="ECO:0000313" key="2">
    <source>
        <dbReference type="Proteomes" id="UP001590950"/>
    </source>
</evidence>
<organism evidence="1 2">
    <name type="scientific">Stereocaulon virgatum</name>
    <dbReference type="NCBI Taxonomy" id="373712"/>
    <lineage>
        <taxon>Eukaryota</taxon>
        <taxon>Fungi</taxon>
        <taxon>Dikarya</taxon>
        <taxon>Ascomycota</taxon>
        <taxon>Pezizomycotina</taxon>
        <taxon>Lecanoromycetes</taxon>
        <taxon>OSLEUM clade</taxon>
        <taxon>Lecanoromycetidae</taxon>
        <taxon>Lecanorales</taxon>
        <taxon>Lecanorineae</taxon>
        <taxon>Stereocaulaceae</taxon>
        <taxon>Stereocaulon</taxon>
    </lineage>
</organism>
<dbReference type="Proteomes" id="UP001590950">
    <property type="component" value="Unassembled WGS sequence"/>
</dbReference>
<accession>A0ABR4AAL7</accession>
<reference evidence="1 2" key="1">
    <citation type="submission" date="2024-09" db="EMBL/GenBank/DDBJ databases">
        <title>Rethinking Asexuality: The Enigmatic Case of Functional Sexual Genes in Lepraria (Stereocaulaceae).</title>
        <authorList>
            <person name="Doellman M."/>
            <person name="Sun Y."/>
            <person name="Barcenas-Pena A."/>
            <person name="Lumbsch H.T."/>
            <person name="Grewe F."/>
        </authorList>
    </citation>
    <scope>NUCLEOTIDE SEQUENCE [LARGE SCALE GENOMIC DNA]</scope>
    <source>
        <strain evidence="1 2">Mercado 3170</strain>
    </source>
</reference>
<comment type="caution">
    <text evidence="1">The sequence shown here is derived from an EMBL/GenBank/DDBJ whole genome shotgun (WGS) entry which is preliminary data.</text>
</comment>
<evidence type="ECO:0000313" key="1">
    <source>
        <dbReference type="EMBL" id="KAL2042815.1"/>
    </source>
</evidence>
<name>A0ABR4AAL7_9LECA</name>
<protein>
    <submittedName>
        <fullName evidence="1">Uncharacterized protein</fullName>
    </submittedName>
</protein>
<keyword evidence="2" id="KW-1185">Reference proteome</keyword>
<sequence length="104" mass="11750">MSLVRPILMHALLSKLPLGELGSIPLLFQYPPSKYHSPKHETRRERRRRVEVGYELHASRGLWLCCVSLETLHETAALVDRGIVVIIDAKSIEVFIHVVAAINS</sequence>
<dbReference type="EMBL" id="JBEFKJ010000013">
    <property type="protein sequence ID" value="KAL2042815.1"/>
    <property type="molecule type" value="Genomic_DNA"/>
</dbReference>